<evidence type="ECO:0000256" key="9">
    <source>
        <dbReference type="ARBA" id="ARBA00023163"/>
    </source>
</evidence>
<dbReference type="CTD" id="20318364"/>
<keyword evidence="15" id="KW-1185">Reference proteome</keyword>
<keyword evidence="5" id="KW-0862">Zinc</keyword>
<evidence type="ECO:0000256" key="12">
    <source>
        <dbReference type="SAM" id="MobiDB-lite"/>
    </source>
</evidence>
<comment type="subcellular location">
    <subcellularLocation>
        <location evidence="1">Nucleus</location>
    </subcellularLocation>
</comment>
<feature type="region of interest" description="Disordered" evidence="12">
    <location>
        <begin position="106"/>
        <end position="148"/>
    </location>
</feature>
<evidence type="ECO:0000256" key="6">
    <source>
        <dbReference type="ARBA" id="ARBA00023015"/>
    </source>
</evidence>
<dbReference type="PRINTS" id="PR00619">
    <property type="entry name" value="GATAZNFINGER"/>
</dbReference>
<dbReference type="InterPro" id="IPR013088">
    <property type="entry name" value="Znf_NHR/GATA"/>
</dbReference>
<sequence length="703" mass="77713">MWSRAVSEFYTPFMRSYAGQNDITLPVMHPPSGTSISQWTPNVSTHELGASLANRGETNKPALMPQFDRIQVSIPEVLLPENLERDTRETPNFGQVNDIQGHWKRSAASRLTRGDSGSGASKSSTWNTKPDHLTTNQPTEQDTKSNYQPISEGSKICIVSTFDRSNFVSPRQFIANSSEHSVSNGNPGDQSPYKERQSQVGSTTSLNHDGNVSEHKNSRSTESTSAHILPASPSDMTHHGKLKQSWHSEVRFPNEEMPTFAAAAAAAFGEFDRAAATVHMLRISSLASKLRSKSRNLTDGRECVNCGATQTPLWRRDETGHYLCNACGLYHKMNGTSRPLIKPKRRMFLLTILHSDGRECVNCGATQTPLWRRDETGHYLCNACGLYHKMNGTSRPLIKPKRRMSATRKSGTICANCRTAHTTLWRRNQHGDSVCNACGLYYKLHHINRPLSMKKEIIQTRNRRLTQGKKRKDMHHFSQLVGSVTTASNRSNTGIVQWLDCVHQTSPKLESFDWVHTPSACAASEFSSNALSTIYPIKRSAFQSAGWMPHHSCNGSYHAQTDELNSSVSAAAMAAAMAAGYLAPSSTPPGIRNLLTGSFPDSNIMKTDQVSSSSSLVHCKILRSCRVSEQKPVEPVKADWMQNADLHTAGYHTMLKLPPSSTCFAAQSDVTLCNYLPAQVVSDTDDQCKNLSELGQLSDVNFI</sequence>
<evidence type="ECO:0000256" key="5">
    <source>
        <dbReference type="ARBA" id="ARBA00022833"/>
    </source>
</evidence>
<dbReference type="GO" id="GO:0000978">
    <property type="term" value="F:RNA polymerase II cis-regulatory region sequence-specific DNA binding"/>
    <property type="evidence" value="ECO:0007669"/>
    <property type="project" value="TreeGrafter"/>
</dbReference>
<feature type="domain" description="GATA-type" evidence="13">
    <location>
        <begin position="354"/>
        <end position="408"/>
    </location>
</feature>
<feature type="region of interest" description="Disordered" evidence="12">
    <location>
        <begin position="82"/>
        <end position="101"/>
    </location>
</feature>
<keyword evidence="4 11" id="KW-0863">Zinc-finger</keyword>
<evidence type="ECO:0000313" key="15">
    <source>
        <dbReference type="Proteomes" id="UP000054324"/>
    </source>
</evidence>
<keyword evidence="7" id="KW-0238">DNA-binding</keyword>
<dbReference type="AlphaFoldDB" id="A0A074ZNW4"/>
<dbReference type="GO" id="GO:0045165">
    <property type="term" value="P:cell fate commitment"/>
    <property type="evidence" value="ECO:0007669"/>
    <property type="project" value="TreeGrafter"/>
</dbReference>
<keyword evidence="6" id="KW-0805">Transcription regulation</keyword>
<dbReference type="FunFam" id="3.30.50.10:FF:000032">
    <property type="entry name" value="Transcription factor GATA-3"/>
    <property type="match status" value="1"/>
</dbReference>
<evidence type="ECO:0000256" key="4">
    <source>
        <dbReference type="ARBA" id="ARBA00022771"/>
    </source>
</evidence>
<accession>A0A074ZNW4</accession>
<dbReference type="SMART" id="SM00401">
    <property type="entry name" value="ZnF_GATA"/>
    <property type="match status" value="3"/>
</dbReference>
<organism evidence="14 15">
    <name type="scientific">Opisthorchis viverrini</name>
    <name type="common">Southeast Asian liver fluke</name>
    <dbReference type="NCBI Taxonomy" id="6198"/>
    <lineage>
        <taxon>Eukaryota</taxon>
        <taxon>Metazoa</taxon>
        <taxon>Spiralia</taxon>
        <taxon>Lophotrochozoa</taxon>
        <taxon>Platyhelminthes</taxon>
        <taxon>Trematoda</taxon>
        <taxon>Digenea</taxon>
        <taxon>Opisthorchiida</taxon>
        <taxon>Opisthorchiata</taxon>
        <taxon>Opisthorchiidae</taxon>
        <taxon>Opisthorchis</taxon>
    </lineage>
</organism>
<dbReference type="GO" id="GO:0045944">
    <property type="term" value="P:positive regulation of transcription by RNA polymerase II"/>
    <property type="evidence" value="ECO:0007669"/>
    <property type="project" value="TreeGrafter"/>
</dbReference>
<feature type="compositionally biased region" description="Polar residues" evidence="12">
    <location>
        <begin position="118"/>
        <end position="148"/>
    </location>
</feature>
<keyword evidence="2" id="KW-0479">Metal-binding</keyword>
<dbReference type="RefSeq" id="XP_009167124.1">
    <property type="nucleotide sequence ID" value="XM_009168860.1"/>
</dbReference>
<evidence type="ECO:0000256" key="1">
    <source>
        <dbReference type="ARBA" id="ARBA00004123"/>
    </source>
</evidence>
<keyword evidence="3" id="KW-0677">Repeat</keyword>
<dbReference type="OrthoDB" id="515401at2759"/>
<feature type="domain" description="GATA-type" evidence="13">
    <location>
        <begin position="297"/>
        <end position="345"/>
    </location>
</feature>
<dbReference type="GO" id="GO:0005634">
    <property type="term" value="C:nucleus"/>
    <property type="evidence" value="ECO:0007669"/>
    <property type="project" value="UniProtKB-SubCell"/>
</dbReference>
<keyword evidence="9" id="KW-0804">Transcription</keyword>
<dbReference type="Proteomes" id="UP000054324">
    <property type="component" value="Unassembled WGS sequence"/>
</dbReference>
<dbReference type="GeneID" id="20318364"/>
<dbReference type="KEGG" id="ovi:T265_04178"/>
<dbReference type="GO" id="GO:0000981">
    <property type="term" value="F:DNA-binding transcription factor activity, RNA polymerase II-specific"/>
    <property type="evidence" value="ECO:0007669"/>
    <property type="project" value="TreeGrafter"/>
</dbReference>
<feature type="region of interest" description="Disordered" evidence="12">
    <location>
        <begin position="178"/>
        <end position="244"/>
    </location>
</feature>
<dbReference type="PROSITE" id="PS00344">
    <property type="entry name" value="GATA_ZN_FINGER_1"/>
    <property type="match status" value="3"/>
</dbReference>
<proteinExistence type="predicted"/>
<feature type="compositionally biased region" description="Polar residues" evidence="12">
    <location>
        <begin position="178"/>
        <end position="189"/>
    </location>
</feature>
<gene>
    <name evidence="14" type="ORF">T265_04178</name>
</gene>
<dbReference type="PROSITE" id="PS50114">
    <property type="entry name" value="GATA_ZN_FINGER_2"/>
    <property type="match status" value="3"/>
</dbReference>
<dbReference type="PANTHER" id="PTHR10071">
    <property type="entry name" value="TRANSCRIPTION FACTOR GATA FAMILY MEMBER"/>
    <property type="match status" value="1"/>
</dbReference>
<evidence type="ECO:0000256" key="2">
    <source>
        <dbReference type="ARBA" id="ARBA00022723"/>
    </source>
</evidence>
<dbReference type="FunFam" id="3.30.50.10:FF:000001">
    <property type="entry name" value="GATA transcription factor (GATAd)"/>
    <property type="match status" value="2"/>
</dbReference>
<keyword evidence="8" id="KW-0010">Activator</keyword>
<dbReference type="EMBL" id="KL596685">
    <property type="protein sequence ID" value="KER29083.1"/>
    <property type="molecule type" value="Genomic_DNA"/>
</dbReference>
<feature type="compositionally biased region" description="Polar residues" evidence="12">
    <location>
        <begin position="198"/>
        <end position="210"/>
    </location>
</feature>
<keyword evidence="10" id="KW-0539">Nucleus</keyword>
<dbReference type="STRING" id="6198.A0A074ZNW4"/>
<evidence type="ECO:0000256" key="3">
    <source>
        <dbReference type="ARBA" id="ARBA00022737"/>
    </source>
</evidence>
<feature type="domain" description="GATA-type" evidence="13">
    <location>
        <begin position="408"/>
        <end position="461"/>
    </location>
</feature>
<dbReference type="InterPro" id="IPR000679">
    <property type="entry name" value="Znf_GATA"/>
</dbReference>
<evidence type="ECO:0000256" key="8">
    <source>
        <dbReference type="ARBA" id="ARBA00023159"/>
    </source>
</evidence>
<evidence type="ECO:0000256" key="7">
    <source>
        <dbReference type="ARBA" id="ARBA00023125"/>
    </source>
</evidence>
<dbReference type="InterPro" id="IPR039355">
    <property type="entry name" value="Transcription_factor_GATA"/>
</dbReference>
<dbReference type="Gene3D" id="3.30.50.10">
    <property type="entry name" value="Erythroid Transcription Factor GATA-1, subunit A"/>
    <property type="match status" value="3"/>
</dbReference>
<evidence type="ECO:0000256" key="10">
    <source>
        <dbReference type="ARBA" id="ARBA00023242"/>
    </source>
</evidence>
<protein>
    <recommendedName>
        <fullName evidence="13">GATA-type domain-containing protein</fullName>
    </recommendedName>
</protein>
<dbReference type="Pfam" id="PF00320">
    <property type="entry name" value="GATA"/>
    <property type="match status" value="3"/>
</dbReference>
<evidence type="ECO:0000313" key="14">
    <source>
        <dbReference type="EMBL" id="KER29083.1"/>
    </source>
</evidence>
<dbReference type="GO" id="GO:0000122">
    <property type="term" value="P:negative regulation of transcription by RNA polymerase II"/>
    <property type="evidence" value="ECO:0007669"/>
    <property type="project" value="TreeGrafter"/>
</dbReference>
<dbReference type="GO" id="GO:0008270">
    <property type="term" value="F:zinc ion binding"/>
    <property type="evidence" value="ECO:0007669"/>
    <property type="project" value="UniProtKB-KW"/>
</dbReference>
<dbReference type="SUPFAM" id="SSF57716">
    <property type="entry name" value="Glucocorticoid receptor-like (DNA-binding domain)"/>
    <property type="match status" value="3"/>
</dbReference>
<evidence type="ECO:0000259" key="13">
    <source>
        <dbReference type="PROSITE" id="PS50114"/>
    </source>
</evidence>
<dbReference type="CDD" id="cd00202">
    <property type="entry name" value="ZnF_GATA"/>
    <property type="match status" value="3"/>
</dbReference>
<name>A0A074ZNW4_OPIVI</name>
<evidence type="ECO:0000256" key="11">
    <source>
        <dbReference type="PROSITE-ProRule" id="PRU00094"/>
    </source>
</evidence>
<dbReference type="PANTHER" id="PTHR10071:SF281">
    <property type="entry name" value="BOX A-BINDING FACTOR-RELATED"/>
    <property type="match status" value="1"/>
</dbReference>
<reference evidence="14 15" key="1">
    <citation type="submission" date="2013-11" db="EMBL/GenBank/DDBJ databases">
        <title>Opisthorchis viverrini - life in the bile duct.</title>
        <authorList>
            <person name="Young N.D."/>
            <person name="Nagarajan N."/>
            <person name="Lin S.J."/>
            <person name="Korhonen P.K."/>
            <person name="Jex A.R."/>
            <person name="Hall R.S."/>
            <person name="Safavi-Hemami H."/>
            <person name="Kaewkong W."/>
            <person name="Bertrand D."/>
            <person name="Gao S."/>
            <person name="Seet Q."/>
            <person name="Wongkham S."/>
            <person name="Teh B.T."/>
            <person name="Wongkham C."/>
            <person name="Intapan P.M."/>
            <person name="Maleewong W."/>
            <person name="Yang X."/>
            <person name="Hu M."/>
            <person name="Wang Z."/>
            <person name="Hofmann A."/>
            <person name="Sternberg P.W."/>
            <person name="Tan P."/>
            <person name="Wang J."/>
            <person name="Gasser R.B."/>
        </authorList>
    </citation>
    <scope>NUCLEOTIDE SEQUENCE [LARGE SCALE GENOMIC DNA]</scope>
</reference>